<feature type="domain" description="Alginate export" evidence="1">
    <location>
        <begin position="64"/>
        <end position="439"/>
    </location>
</feature>
<proteinExistence type="predicted"/>
<evidence type="ECO:0000313" key="2">
    <source>
        <dbReference type="EMBL" id="MBP0904309.1"/>
    </source>
</evidence>
<dbReference type="PROSITE" id="PS51257">
    <property type="entry name" value="PROKAR_LIPOPROTEIN"/>
    <property type="match status" value="1"/>
</dbReference>
<protein>
    <submittedName>
        <fullName evidence="2">Alginate export family protein</fullName>
    </submittedName>
</protein>
<accession>A0ABS4BUP2</accession>
<dbReference type="EMBL" id="JAGJCB010000009">
    <property type="protein sequence ID" value="MBP0904309.1"/>
    <property type="molecule type" value="Genomic_DNA"/>
</dbReference>
<keyword evidence="3" id="KW-1185">Reference proteome</keyword>
<reference evidence="2 3" key="1">
    <citation type="submission" date="2021-04" db="EMBL/GenBank/DDBJ databases">
        <title>Mariniflexile gromovii gen. nov., sp. nov., a gliding bacterium isolated from the sea urchin Strongylocentrotus intermedius.</title>
        <authorList>
            <person name="Ko S."/>
            <person name="Le V."/>
            <person name="Ahn C.-Y."/>
            <person name="Oh H.-M."/>
        </authorList>
    </citation>
    <scope>NUCLEOTIDE SEQUENCE [LARGE SCALE GENOMIC DNA]</scope>
    <source>
        <strain evidence="2 3">KCTC 12570</strain>
    </source>
</reference>
<gene>
    <name evidence="2" type="ORF">J8H85_10760</name>
</gene>
<dbReference type="Proteomes" id="UP000670776">
    <property type="component" value="Unassembled WGS sequence"/>
</dbReference>
<dbReference type="Pfam" id="PF13372">
    <property type="entry name" value="Alginate_exp"/>
    <property type="match status" value="1"/>
</dbReference>
<dbReference type="InterPro" id="IPR025388">
    <property type="entry name" value="Alginate_export_dom"/>
</dbReference>
<name>A0ABS4BUP2_9FLAO</name>
<evidence type="ECO:0000313" key="3">
    <source>
        <dbReference type="Proteomes" id="UP000670776"/>
    </source>
</evidence>
<dbReference type="RefSeq" id="WP_209655203.1">
    <property type="nucleotide sequence ID" value="NZ_JAGJCB010000009.1"/>
</dbReference>
<organism evidence="2 3">
    <name type="scientific">Mariniflexile gromovii</name>
    <dbReference type="NCBI Taxonomy" id="362523"/>
    <lineage>
        <taxon>Bacteria</taxon>
        <taxon>Pseudomonadati</taxon>
        <taxon>Bacteroidota</taxon>
        <taxon>Flavobacteriia</taxon>
        <taxon>Flavobacteriales</taxon>
        <taxon>Flavobacteriaceae</taxon>
        <taxon>Mariniflexile</taxon>
    </lineage>
</organism>
<sequence>MKIWWIIHISLVFIIGCWVCYPQDNNKLQFHLLGQEDDMSFLDKKENKSGYEKLKWIDLKNQNYLSFGGDYRFQVENFVNEDFTNKSDQDNIWYLNRFLVHLNLKLGKNFMVYSELNSSTVINKTDISPVDKDILSFNQFFIKYNFNSKYQLTLGRENLMFGGRRLVDIREGPNVRRSFDLARIDYNNINTTISAFFSIPVKVRFEIFDNKYLQFEETFSGIYATKNFNEATNFDFYFLYQKDDNVTYNIGSDNERRYSAGMRFFGRVNNFSFNNEAVYQFGSFGNLDIQAYTLSVLAEYSTKFISWQTNLGLKTEVISGDKTSNDAKLNTFDALYPRGAYFGRVAKFGPSNLIDVHPYISLMKSTFYIELDYDAFWRYSITDGLYNAALILEYPSTNTEAFIGHQLGALLGYNLNNHLNIELETNLIIPGKFLKKSDLVASLFHTVITTQLKF</sequence>
<evidence type="ECO:0000259" key="1">
    <source>
        <dbReference type="Pfam" id="PF13372"/>
    </source>
</evidence>
<comment type="caution">
    <text evidence="2">The sequence shown here is derived from an EMBL/GenBank/DDBJ whole genome shotgun (WGS) entry which is preliminary data.</text>
</comment>